<dbReference type="PANTHER" id="PTHR30290">
    <property type="entry name" value="PERIPLASMIC BINDING COMPONENT OF ABC TRANSPORTER"/>
    <property type="match status" value="1"/>
</dbReference>
<evidence type="ECO:0000256" key="5">
    <source>
        <dbReference type="SAM" id="SignalP"/>
    </source>
</evidence>
<dbReference type="InterPro" id="IPR000914">
    <property type="entry name" value="SBP_5_dom"/>
</dbReference>
<evidence type="ECO:0000259" key="6">
    <source>
        <dbReference type="Pfam" id="PF00496"/>
    </source>
</evidence>
<feature type="non-terminal residue" evidence="7">
    <location>
        <position position="244"/>
    </location>
</feature>
<dbReference type="GO" id="GO:0030313">
    <property type="term" value="C:cell envelope"/>
    <property type="evidence" value="ECO:0007669"/>
    <property type="project" value="UniProtKB-SubCell"/>
</dbReference>
<keyword evidence="3" id="KW-0813">Transport</keyword>
<evidence type="ECO:0000256" key="1">
    <source>
        <dbReference type="ARBA" id="ARBA00004418"/>
    </source>
</evidence>
<evidence type="ECO:0000313" key="7">
    <source>
        <dbReference type="EMBL" id="PZP41109.1"/>
    </source>
</evidence>
<dbReference type="InterPro" id="IPR039424">
    <property type="entry name" value="SBP_5"/>
</dbReference>
<dbReference type="SUPFAM" id="SSF53850">
    <property type="entry name" value="Periplasmic binding protein-like II"/>
    <property type="match status" value="1"/>
</dbReference>
<dbReference type="Pfam" id="PF00496">
    <property type="entry name" value="SBP_bac_5"/>
    <property type="match status" value="1"/>
</dbReference>
<name>A0A2W5GG12_9HYPH</name>
<reference evidence="7 8" key="1">
    <citation type="submission" date="2017-08" db="EMBL/GenBank/DDBJ databases">
        <title>Infants hospitalized years apart are colonized by the same room-sourced microbial strains.</title>
        <authorList>
            <person name="Brooks B."/>
            <person name="Olm M.R."/>
            <person name="Firek B.A."/>
            <person name="Baker R."/>
            <person name="Thomas B.C."/>
            <person name="Morowitz M.J."/>
            <person name="Banfield J.F."/>
        </authorList>
    </citation>
    <scope>NUCLEOTIDE SEQUENCE [LARGE SCALE GENOMIC DNA]</scope>
    <source>
        <strain evidence="7">S2_009_000_R2_73</strain>
    </source>
</reference>
<evidence type="ECO:0000313" key="8">
    <source>
        <dbReference type="Proteomes" id="UP000249769"/>
    </source>
</evidence>
<feature type="chain" id="PRO_5016028803" evidence="5">
    <location>
        <begin position="37"/>
        <end position="244"/>
    </location>
</feature>
<proteinExistence type="inferred from homology"/>
<dbReference type="AlphaFoldDB" id="A0A2W5GG12"/>
<comment type="subcellular location">
    <subcellularLocation>
        <location evidence="1">Periplasm</location>
    </subcellularLocation>
</comment>
<evidence type="ECO:0000256" key="3">
    <source>
        <dbReference type="ARBA" id="ARBA00022448"/>
    </source>
</evidence>
<comment type="caution">
    <text evidence="7">The sequence shown here is derived from an EMBL/GenBank/DDBJ whole genome shotgun (WGS) entry which is preliminary data.</text>
</comment>
<dbReference type="PANTHER" id="PTHR30290:SF10">
    <property type="entry name" value="PERIPLASMIC OLIGOPEPTIDE-BINDING PROTEIN-RELATED"/>
    <property type="match status" value="1"/>
</dbReference>
<dbReference type="GO" id="GO:0015833">
    <property type="term" value="P:peptide transport"/>
    <property type="evidence" value="ECO:0007669"/>
    <property type="project" value="TreeGrafter"/>
</dbReference>
<dbReference type="EMBL" id="QFOL01000607">
    <property type="protein sequence ID" value="PZP41109.1"/>
    <property type="molecule type" value="Genomic_DNA"/>
</dbReference>
<keyword evidence="4 5" id="KW-0732">Signal</keyword>
<evidence type="ECO:0000256" key="4">
    <source>
        <dbReference type="ARBA" id="ARBA00022729"/>
    </source>
</evidence>
<dbReference type="Proteomes" id="UP000249769">
    <property type="component" value="Unassembled WGS sequence"/>
</dbReference>
<dbReference type="GO" id="GO:1904680">
    <property type="term" value="F:peptide transmembrane transporter activity"/>
    <property type="evidence" value="ECO:0007669"/>
    <property type="project" value="TreeGrafter"/>
</dbReference>
<feature type="signal peptide" evidence="5">
    <location>
        <begin position="1"/>
        <end position="36"/>
    </location>
</feature>
<protein>
    <submittedName>
        <fullName evidence="7">Peptide ABC transporter</fullName>
    </submittedName>
</protein>
<comment type="similarity">
    <text evidence="2">Belongs to the bacterial solute-binding protein 5 family.</text>
</comment>
<dbReference type="Gene3D" id="3.40.190.10">
    <property type="entry name" value="Periplasmic binding protein-like II"/>
    <property type="match status" value="1"/>
</dbReference>
<evidence type="ECO:0000256" key="2">
    <source>
        <dbReference type="ARBA" id="ARBA00005695"/>
    </source>
</evidence>
<sequence length="244" mass="26587">MKRRTIMKMPVLSSRLAALALGTALALPLVSSAALAEDKVSVAVNTMQIFSSLDPAKVTDYTGYMAIVNMYDGLTTVNAKGEIVPHLAKSWEISEDGLTYTFHLRNDAKFQDGTAVKAADIAWSIQRLLGINKGPSNLIVGVLKPENVTAPDDATLVMKIERQFSPFMAATPLMMAINKTLIEANAKPEDKWGEAYVGEHSAGSGPYKLVSYNRSADMVIARNADYFLGWTKGKPIDEVRFVQT</sequence>
<gene>
    <name evidence="7" type="ORF">DI595_23515</name>
</gene>
<organism evidence="7 8">
    <name type="scientific">Agrobacterium fabrum</name>
    <dbReference type="NCBI Taxonomy" id="1176649"/>
    <lineage>
        <taxon>Bacteria</taxon>
        <taxon>Pseudomonadati</taxon>
        <taxon>Pseudomonadota</taxon>
        <taxon>Alphaproteobacteria</taxon>
        <taxon>Hyphomicrobiales</taxon>
        <taxon>Rhizobiaceae</taxon>
        <taxon>Rhizobium/Agrobacterium group</taxon>
        <taxon>Agrobacterium</taxon>
        <taxon>Agrobacterium tumefaciens complex</taxon>
    </lineage>
</organism>
<accession>A0A2W5GG12</accession>
<feature type="domain" description="Solute-binding protein family 5" evidence="6">
    <location>
        <begin position="82"/>
        <end position="242"/>
    </location>
</feature>